<feature type="transmembrane region" description="Helical" evidence="1">
    <location>
        <begin position="227"/>
        <end position="245"/>
    </location>
</feature>
<feature type="non-terminal residue" evidence="3">
    <location>
        <position position="300"/>
    </location>
</feature>
<keyword evidence="1" id="KW-0812">Transmembrane</keyword>
<evidence type="ECO:0000256" key="1">
    <source>
        <dbReference type="SAM" id="Phobius"/>
    </source>
</evidence>
<organism evidence="3">
    <name type="scientific">gut metagenome</name>
    <dbReference type="NCBI Taxonomy" id="749906"/>
    <lineage>
        <taxon>unclassified sequences</taxon>
        <taxon>metagenomes</taxon>
        <taxon>organismal metagenomes</taxon>
    </lineage>
</organism>
<feature type="non-terminal residue" evidence="3">
    <location>
        <position position="1"/>
    </location>
</feature>
<keyword evidence="3" id="KW-0808">Transferase</keyword>
<sequence length="300" mass="33766">TSQFIDERIKVIERELGNVENSISDFKSQNLISDVQAASGMYMNKQSEADAQLLNLATQLSLARYMKTHLSTMVGKDQLLPSNSGIANSGIESQVSEYNAMILQRDNLARSSSEENPLVQDLNQSLQQLRTAILISVDNYLASLQTQISHLQQSDNQTKAKLAANPGQAKYLLSIERQQKVKESLYLYLLKKREENELSKAFTAYNTRIITHPSGSMVPIAPVRIKILLMALGVGLLIPVAFIYLKEVTNSCVRGRRDLERLTIPFAGEIPEGWKAKRKKILQNRSHIIRENRQDIIIKS</sequence>
<keyword evidence="3" id="KW-0418">Kinase</keyword>
<dbReference type="AlphaFoldDB" id="J9GBS1"/>
<evidence type="ECO:0000313" key="3">
    <source>
        <dbReference type="EMBL" id="EJW99202.1"/>
    </source>
</evidence>
<proteinExistence type="predicted"/>
<dbReference type="InterPro" id="IPR050445">
    <property type="entry name" value="Bact_polysacc_biosynth/exp"/>
</dbReference>
<comment type="caution">
    <text evidence="3">The sequence shown here is derived from an EMBL/GenBank/DDBJ whole genome shotgun (WGS) entry which is preliminary data.</text>
</comment>
<dbReference type="GO" id="GO:0004713">
    <property type="term" value="F:protein tyrosine kinase activity"/>
    <property type="evidence" value="ECO:0007669"/>
    <property type="project" value="TreeGrafter"/>
</dbReference>
<gene>
    <name evidence="3" type="ORF">EVA_12691</name>
</gene>
<accession>J9GBS1</accession>
<evidence type="ECO:0000259" key="2">
    <source>
        <dbReference type="Pfam" id="PF13807"/>
    </source>
</evidence>
<dbReference type="InterPro" id="IPR032807">
    <property type="entry name" value="GNVR"/>
</dbReference>
<dbReference type="PANTHER" id="PTHR32309">
    <property type="entry name" value="TYROSINE-PROTEIN KINASE"/>
    <property type="match status" value="1"/>
</dbReference>
<reference evidence="3" key="1">
    <citation type="journal article" date="2012" name="PLoS ONE">
        <title>Gene sets for utilization of primary and secondary nutrition supplies in the distal gut of endangered iberian lynx.</title>
        <authorList>
            <person name="Alcaide M."/>
            <person name="Messina E."/>
            <person name="Richter M."/>
            <person name="Bargiela R."/>
            <person name="Peplies J."/>
            <person name="Huws S.A."/>
            <person name="Newbold C.J."/>
            <person name="Golyshin P.N."/>
            <person name="Simon M.A."/>
            <person name="Lopez G."/>
            <person name="Yakimov M.M."/>
            <person name="Ferrer M."/>
        </authorList>
    </citation>
    <scope>NUCLEOTIDE SEQUENCE</scope>
</reference>
<dbReference type="PANTHER" id="PTHR32309:SF13">
    <property type="entry name" value="FERRIC ENTEROBACTIN TRANSPORT PROTEIN FEPE"/>
    <property type="match status" value="1"/>
</dbReference>
<dbReference type="GO" id="GO:0005886">
    <property type="term" value="C:plasma membrane"/>
    <property type="evidence" value="ECO:0007669"/>
    <property type="project" value="TreeGrafter"/>
</dbReference>
<name>J9GBS1_9ZZZZ</name>
<dbReference type="EMBL" id="AMCI01003920">
    <property type="protein sequence ID" value="EJW99202.1"/>
    <property type="molecule type" value="Genomic_DNA"/>
</dbReference>
<feature type="domain" description="Tyrosine-protein kinase G-rich" evidence="2">
    <location>
        <begin position="171"/>
        <end position="247"/>
    </location>
</feature>
<protein>
    <submittedName>
        <fullName evidence="3">Tyrosine-protein kinase ptk</fullName>
    </submittedName>
</protein>
<keyword evidence="1" id="KW-0472">Membrane</keyword>
<dbReference type="Pfam" id="PF13807">
    <property type="entry name" value="GNVR"/>
    <property type="match status" value="1"/>
</dbReference>
<keyword evidence="1" id="KW-1133">Transmembrane helix</keyword>